<accession>A0A382RW65</accession>
<feature type="non-terminal residue" evidence="1">
    <location>
        <position position="176"/>
    </location>
</feature>
<protein>
    <submittedName>
        <fullName evidence="1">Uncharacterized protein</fullName>
    </submittedName>
</protein>
<evidence type="ECO:0000313" key="1">
    <source>
        <dbReference type="EMBL" id="SVD01929.1"/>
    </source>
</evidence>
<dbReference type="EMBL" id="UINC01124642">
    <property type="protein sequence ID" value="SVD01929.1"/>
    <property type="molecule type" value="Genomic_DNA"/>
</dbReference>
<dbReference type="AlphaFoldDB" id="A0A382RW65"/>
<reference evidence="1" key="1">
    <citation type="submission" date="2018-05" db="EMBL/GenBank/DDBJ databases">
        <authorList>
            <person name="Lanie J.A."/>
            <person name="Ng W.-L."/>
            <person name="Kazmierczak K.M."/>
            <person name="Andrzejewski T.M."/>
            <person name="Davidsen T.M."/>
            <person name="Wayne K.J."/>
            <person name="Tettelin H."/>
            <person name="Glass J.I."/>
            <person name="Rusch D."/>
            <person name="Podicherti R."/>
            <person name="Tsui H.-C.T."/>
            <person name="Winkler M.E."/>
        </authorList>
    </citation>
    <scope>NUCLEOTIDE SEQUENCE</scope>
</reference>
<name>A0A382RW65_9ZZZZ</name>
<sequence length="176" mass="19982">MRPNSTLDGLGVPIAYVIMNAFPNDDIRNILYGIEESSVMRANCSGPIDKKVMESKGLIEGEDYKLRTPNSYYVKTKSGKWGMIAYANEINSVLIGVKRGRFTGKINISNPDKWEELKELCYYNENAMKIADPELHKRQKTFAEETIKPEHRHGMITTLSANRYSAYQNTQAMGVH</sequence>
<organism evidence="1">
    <name type="scientific">marine metagenome</name>
    <dbReference type="NCBI Taxonomy" id="408172"/>
    <lineage>
        <taxon>unclassified sequences</taxon>
        <taxon>metagenomes</taxon>
        <taxon>ecological metagenomes</taxon>
    </lineage>
</organism>
<proteinExistence type="predicted"/>
<gene>
    <name evidence="1" type="ORF">METZ01_LOCUS354783</name>
</gene>